<sequence length="60" mass="7021">MGIFFSLKRGDPLVWTSLHRNDFRSDVIQLAAEMAQYVGHFYEYSWGDGRNVHPCLFHFG</sequence>
<dbReference type="AlphaFoldDB" id="A0A383RIB5"/>
<accession>A0A383RIB5</accession>
<reference evidence="2" key="1">
    <citation type="submission" date="2018-08" db="EMBL/GenBank/DDBJ databases">
        <authorList>
            <person name="Chevrot R."/>
        </authorList>
    </citation>
    <scope>NUCLEOTIDE SEQUENCE [LARGE SCALE GENOMIC DNA]</scope>
</reference>
<gene>
    <name evidence="1" type="ORF">PBLR_14656</name>
</gene>
<evidence type="ECO:0000313" key="2">
    <source>
        <dbReference type="Proteomes" id="UP000304148"/>
    </source>
</evidence>
<name>A0A383RIB5_PAEAL</name>
<dbReference type="Proteomes" id="UP000304148">
    <property type="component" value="Chromosome"/>
</dbReference>
<dbReference type="EMBL" id="LS992241">
    <property type="protein sequence ID" value="SYX86234.1"/>
    <property type="molecule type" value="Genomic_DNA"/>
</dbReference>
<protein>
    <submittedName>
        <fullName evidence="1">Uncharacterized protein</fullName>
    </submittedName>
</protein>
<organism evidence="1 2">
    <name type="scientific">Paenibacillus alvei</name>
    <name type="common">Bacillus alvei</name>
    <dbReference type="NCBI Taxonomy" id="44250"/>
    <lineage>
        <taxon>Bacteria</taxon>
        <taxon>Bacillati</taxon>
        <taxon>Bacillota</taxon>
        <taxon>Bacilli</taxon>
        <taxon>Bacillales</taxon>
        <taxon>Paenibacillaceae</taxon>
        <taxon>Paenibacillus</taxon>
    </lineage>
</organism>
<evidence type="ECO:0000313" key="1">
    <source>
        <dbReference type="EMBL" id="SYX86234.1"/>
    </source>
</evidence>
<proteinExistence type="predicted"/>